<dbReference type="Proteomes" id="UP000030152">
    <property type="component" value="Unassembled WGS sequence"/>
</dbReference>
<dbReference type="RefSeq" id="WP_020213078.1">
    <property type="nucleotide sequence ID" value="NZ_JRLX01000006.1"/>
</dbReference>
<dbReference type="InterPro" id="IPR009097">
    <property type="entry name" value="Cyclic_Pdiesterase"/>
</dbReference>
<dbReference type="SUPFAM" id="SSF55144">
    <property type="entry name" value="LigT-like"/>
    <property type="match status" value="1"/>
</dbReference>
<dbReference type="EMBL" id="JRLX01000006">
    <property type="protein sequence ID" value="KGO87137.1"/>
    <property type="molecule type" value="Genomic_DNA"/>
</dbReference>
<dbReference type="STRING" id="1121895.GCA_000378485_01919"/>
<proteinExistence type="predicted"/>
<evidence type="ECO:0000313" key="2">
    <source>
        <dbReference type="Proteomes" id="UP000030152"/>
    </source>
</evidence>
<keyword evidence="2" id="KW-1185">Reference proteome</keyword>
<dbReference type="PANTHER" id="PTHR40037:SF1">
    <property type="entry name" value="PHOSPHOESTERASE SAOUHSC_00951-RELATED"/>
    <property type="match status" value="1"/>
</dbReference>
<name>A0A0A2M3D6_9FLAO</name>
<evidence type="ECO:0000313" key="1">
    <source>
        <dbReference type="EMBL" id="KGO87137.1"/>
    </source>
</evidence>
<dbReference type="AlphaFoldDB" id="A0A0A2M3D6"/>
<gene>
    <name evidence="1" type="ORF">Q765_08005</name>
</gene>
<dbReference type="Gene3D" id="3.90.1140.10">
    <property type="entry name" value="Cyclic phosphodiesterase"/>
    <property type="match status" value="1"/>
</dbReference>
<reference evidence="1 2" key="1">
    <citation type="submission" date="2013-09" db="EMBL/GenBank/DDBJ databases">
        <authorList>
            <person name="Zeng Z."/>
            <person name="Chen C."/>
        </authorList>
    </citation>
    <scope>NUCLEOTIDE SEQUENCE [LARGE SCALE GENOMIC DNA]</scope>
    <source>
        <strain evidence="1 2">WB 3.3-2</strain>
    </source>
</reference>
<dbReference type="PANTHER" id="PTHR40037">
    <property type="entry name" value="PHOSPHOESTERASE YJCG-RELATED"/>
    <property type="match status" value="1"/>
</dbReference>
<dbReference type="InterPro" id="IPR050580">
    <property type="entry name" value="2H_phosphoesterase_YjcG-like"/>
</dbReference>
<protein>
    <recommendedName>
        <fullName evidence="3">2'-5' RNA ligase</fullName>
    </recommendedName>
</protein>
<comment type="caution">
    <text evidence="1">The sequence shown here is derived from an EMBL/GenBank/DDBJ whole genome shotgun (WGS) entry which is preliminary data.</text>
</comment>
<evidence type="ECO:0008006" key="3">
    <source>
        <dbReference type="Google" id="ProtNLM"/>
    </source>
</evidence>
<sequence>MPQQNLYFIAIIPPIDITNEVTAFRTDFKDNYNSKAALKNMPHITLKAPFKIDAAHHTEVLEWFASLPVLKEPFAIQLHNFGAFPNPNNPVVFVHPVITPQLKALQSRIINSFETLYPNIPLHYHERHFAPHMTIAYHDLAFDEFNKAWKEVYCDKEYNAQFEVAGFYLLQHNGAEWKVAAEHRID</sequence>
<dbReference type="Pfam" id="PF13563">
    <property type="entry name" value="2_5_RNA_ligase2"/>
    <property type="match status" value="1"/>
</dbReference>
<dbReference type="OrthoDB" id="1951600at2"/>
<organism evidence="1 2">
    <name type="scientific">Flavobacterium rivuli WB 3.3-2 = DSM 21788</name>
    <dbReference type="NCBI Taxonomy" id="1121895"/>
    <lineage>
        <taxon>Bacteria</taxon>
        <taxon>Pseudomonadati</taxon>
        <taxon>Bacteroidota</taxon>
        <taxon>Flavobacteriia</taxon>
        <taxon>Flavobacteriales</taxon>
        <taxon>Flavobacteriaceae</taxon>
        <taxon>Flavobacterium</taxon>
    </lineage>
</organism>
<dbReference type="eggNOG" id="COG1514">
    <property type="taxonomic scope" value="Bacteria"/>
</dbReference>
<accession>A0A0A2M3D6</accession>